<dbReference type="PRINTS" id="PR00081">
    <property type="entry name" value="GDHRDH"/>
</dbReference>
<dbReference type="PRINTS" id="PR00080">
    <property type="entry name" value="SDRFAMILY"/>
</dbReference>
<dbReference type="Proteomes" id="UP000076104">
    <property type="component" value="Chromosome"/>
</dbReference>
<evidence type="ECO:0000256" key="1">
    <source>
        <dbReference type="ARBA" id="ARBA00006484"/>
    </source>
</evidence>
<dbReference type="Pfam" id="PF13561">
    <property type="entry name" value="adh_short_C2"/>
    <property type="match status" value="1"/>
</dbReference>
<dbReference type="Gene3D" id="3.40.50.720">
    <property type="entry name" value="NAD(P)-binding Rossmann-like Domain"/>
    <property type="match status" value="1"/>
</dbReference>
<dbReference type="PANTHER" id="PTHR43477">
    <property type="entry name" value="DIHYDROANTICAPSIN 7-DEHYDROGENASE"/>
    <property type="match status" value="1"/>
</dbReference>
<dbReference type="CDD" id="cd05233">
    <property type="entry name" value="SDR_c"/>
    <property type="match status" value="1"/>
</dbReference>
<dbReference type="InterPro" id="IPR051122">
    <property type="entry name" value="SDR_DHRS6-like"/>
</dbReference>
<keyword evidence="4" id="KW-1185">Reference proteome</keyword>
<reference evidence="3 4" key="1">
    <citation type="submission" date="2016-03" db="EMBL/GenBank/DDBJ databases">
        <title>Genome sequencing of Psychrobacter alimentarius PAMC 27889.</title>
        <authorList>
            <person name="Lee J."/>
            <person name="Kim O.-S."/>
        </authorList>
    </citation>
    <scope>NUCLEOTIDE SEQUENCE [LARGE SCALE GENOMIC DNA]</scope>
    <source>
        <strain evidence="3 4">PAMC 27889</strain>
    </source>
</reference>
<name>A0ABM5ZY12_9GAMM</name>
<dbReference type="NCBIfam" id="NF005559">
    <property type="entry name" value="PRK07231.1"/>
    <property type="match status" value="1"/>
</dbReference>
<evidence type="ECO:0000313" key="4">
    <source>
        <dbReference type="Proteomes" id="UP000076104"/>
    </source>
</evidence>
<dbReference type="PROSITE" id="PS00061">
    <property type="entry name" value="ADH_SHORT"/>
    <property type="match status" value="1"/>
</dbReference>
<organism evidence="3 4">
    <name type="scientific">Psychrobacter alimentarius</name>
    <dbReference type="NCBI Taxonomy" id="261164"/>
    <lineage>
        <taxon>Bacteria</taxon>
        <taxon>Pseudomonadati</taxon>
        <taxon>Pseudomonadota</taxon>
        <taxon>Gammaproteobacteria</taxon>
        <taxon>Moraxellales</taxon>
        <taxon>Moraxellaceae</taxon>
        <taxon>Psychrobacter</taxon>
    </lineage>
</organism>
<proteinExistence type="inferred from homology"/>
<evidence type="ECO:0000313" key="3">
    <source>
        <dbReference type="EMBL" id="AMT96994.1"/>
    </source>
</evidence>
<dbReference type="InterPro" id="IPR020904">
    <property type="entry name" value="Sc_DH/Rdtase_CS"/>
</dbReference>
<dbReference type="SUPFAM" id="SSF51735">
    <property type="entry name" value="NAD(P)-binding Rossmann-fold domains"/>
    <property type="match status" value="1"/>
</dbReference>
<evidence type="ECO:0000256" key="2">
    <source>
        <dbReference type="ARBA" id="ARBA00023002"/>
    </source>
</evidence>
<dbReference type="EMBL" id="CP014945">
    <property type="protein sequence ID" value="AMT96994.1"/>
    <property type="molecule type" value="Genomic_DNA"/>
</dbReference>
<accession>A0ABM5ZY12</accession>
<dbReference type="PANTHER" id="PTHR43477:SF1">
    <property type="entry name" value="DIHYDROANTICAPSIN 7-DEHYDROGENASE"/>
    <property type="match status" value="1"/>
</dbReference>
<keyword evidence="2" id="KW-0560">Oxidoreductase</keyword>
<comment type="similarity">
    <text evidence="1">Belongs to the short-chain dehydrogenases/reductases (SDR) family.</text>
</comment>
<protein>
    <submittedName>
        <fullName evidence="3">3-oxoacyl-[acyl-carrier protein] reductase</fullName>
    </submittedName>
</protein>
<dbReference type="InterPro" id="IPR002347">
    <property type="entry name" value="SDR_fam"/>
</dbReference>
<dbReference type="GeneID" id="33058562"/>
<dbReference type="RefSeq" id="WP_062844619.1">
    <property type="nucleotide sequence ID" value="NZ_CP014945.1"/>
</dbReference>
<dbReference type="InterPro" id="IPR036291">
    <property type="entry name" value="NAD(P)-bd_dom_sf"/>
</dbReference>
<gene>
    <name evidence="3" type="ORF">A3K91_1390</name>
</gene>
<sequence>MKLQDRVAIIFGGTSGLGEATAKAFANEGAKVVVTGRDEEDGNRIVKDIKDSNQDAIFVKADVTEKSDIQAVVDKALTTYGQIDILYNGAGIHDAYDNAVELEEDFYDKLMAINVKAPYLASKMVIPHFIKQGGGAIINVGSQATQMAGPGGSAYVTSKHAILGFSKQLAFDFGSQGIKVNTLSPGFIETPMTEGIEDERLARIPAQRAGKPEEIAALAVFLASDDSNYMQGANVLMDGGWVLGRK</sequence>